<dbReference type="NCBIfam" id="TIGR02168">
    <property type="entry name" value="SMC_prok_B"/>
    <property type="match status" value="1"/>
</dbReference>
<dbReference type="InterPro" id="IPR003395">
    <property type="entry name" value="RecF/RecN/SMC_N"/>
</dbReference>
<keyword evidence="5 6" id="KW-0238">DNA-binding</keyword>
<dbReference type="PIRSF" id="PIRSF005719">
    <property type="entry name" value="SMC"/>
    <property type="match status" value="1"/>
</dbReference>
<proteinExistence type="inferred from homology"/>
<keyword evidence="2 6" id="KW-0547">Nucleotide-binding</keyword>
<dbReference type="GO" id="GO:0007062">
    <property type="term" value="P:sister chromatid cohesion"/>
    <property type="evidence" value="ECO:0007669"/>
    <property type="project" value="InterPro"/>
</dbReference>
<dbReference type="GO" id="GO:0003677">
    <property type="term" value="F:DNA binding"/>
    <property type="evidence" value="ECO:0007669"/>
    <property type="project" value="UniProtKB-UniRule"/>
</dbReference>
<comment type="caution">
    <text evidence="8">The sequence shown here is derived from an EMBL/GenBank/DDBJ whole genome shotgun (WGS) entry which is preliminary data.</text>
</comment>
<evidence type="ECO:0000313" key="8">
    <source>
        <dbReference type="EMBL" id="MCP1674771.1"/>
    </source>
</evidence>
<organism evidence="8 9">
    <name type="scientific">Natronocella acetinitrilica</name>
    <dbReference type="NCBI Taxonomy" id="414046"/>
    <lineage>
        <taxon>Bacteria</taxon>
        <taxon>Pseudomonadati</taxon>
        <taxon>Pseudomonadota</taxon>
        <taxon>Gammaproteobacteria</taxon>
        <taxon>Chromatiales</taxon>
        <taxon>Ectothiorhodospiraceae</taxon>
        <taxon>Natronocella</taxon>
    </lineage>
</organism>
<dbReference type="InterPro" id="IPR010935">
    <property type="entry name" value="SMC_hinge"/>
</dbReference>
<dbReference type="GO" id="GO:0006260">
    <property type="term" value="P:DNA replication"/>
    <property type="evidence" value="ECO:0007669"/>
    <property type="project" value="UniProtKB-UniRule"/>
</dbReference>
<keyword evidence="3 6" id="KW-0067">ATP-binding</keyword>
<evidence type="ECO:0000256" key="4">
    <source>
        <dbReference type="ARBA" id="ARBA00023054"/>
    </source>
</evidence>
<evidence type="ECO:0000313" key="9">
    <source>
        <dbReference type="Proteomes" id="UP001205843"/>
    </source>
</evidence>
<evidence type="ECO:0000256" key="6">
    <source>
        <dbReference type="HAMAP-Rule" id="MF_01894"/>
    </source>
</evidence>
<comment type="function">
    <text evidence="6">Required for chromosome condensation and partitioning.</text>
</comment>
<dbReference type="GO" id="GO:0016887">
    <property type="term" value="F:ATP hydrolysis activity"/>
    <property type="evidence" value="ECO:0007669"/>
    <property type="project" value="InterPro"/>
</dbReference>
<evidence type="ECO:0000259" key="7">
    <source>
        <dbReference type="SMART" id="SM00968"/>
    </source>
</evidence>
<gene>
    <name evidence="6" type="primary">smc</name>
    <name evidence="8" type="ORF">J2T57_001909</name>
</gene>
<dbReference type="GO" id="GO:0005694">
    <property type="term" value="C:chromosome"/>
    <property type="evidence" value="ECO:0007669"/>
    <property type="project" value="InterPro"/>
</dbReference>
<dbReference type="PANTHER" id="PTHR43977">
    <property type="entry name" value="STRUCTURAL MAINTENANCE OF CHROMOSOMES PROTEIN 3"/>
    <property type="match status" value="1"/>
</dbReference>
<accession>A0AAE3G4U2</accession>
<evidence type="ECO:0000256" key="2">
    <source>
        <dbReference type="ARBA" id="ARBA00022741"/>
    </source>
</evidence>
<comment type="domain">
    <text evidence="6">Contains large globular domains required for ATP hydrolysis at each terminus and a third globular domain forming a flexible hinge near the middle of the molecule. These domains are separated by coiled-coil structures.</text>
</comment>
<protein>
    <recommendedName>
        <fullName evidence="6">Chromosome partition protein Smc</fullName>
    </recommendedName>
</protein>
<evidence type="ECO:0000256" key="5">
    <source>
        <dbReference type="ARBA" id="ARBA00023125"/>
    </source>
</evidence>
<name>A0AAE3G4U2_9GAMM</name>
<comment type="subcellular location">
    <subcellularLocation>
        <location evidence="6">Cytoplasm</location>
    </subcellularLocation>
</comment>
<dbReference type="Pfam" id="PF06470">
    <property type="entry name" value="SMC_hinge"/>
    <property type="match status" value="1"/>
</dbReference>
<dbReference type="SUPFAM" id="SSF52540">
    <property type="entry name" value="P-loop containing nucleoside triphosphate hydrolases"/>
    <property type="match status" value="1"/>
</dbReference>
<dbReference type="InterPro" id="IPR036277">
    <property type="entry name" value="SMC_hinge_sf"/>
</dbReference>
<dbReference type="HAMAP" id="MF_01894">
    <property type="entry name" value="Smc_prok"/>
    <property type="match status" value="1"/>
</dbReference>
<dbReference type="RefSeq" id="WP_253477155.1">
    <property type="nucleotide sequence ID" value="NZ_JALJXV010000004.1"/>
</dbReference>
<evidence type="ECO:0000256" key="1">
    <source>
        <dbReference type="ARBA" id="ARBA00022490"/>
    </source>
</evidence>
<keyword evidence="9" id="KW-1185">Reference proteome</keyword>
<feature type="coiled-coil region" evidence="6">
    <location>
        <begin position="170"/>
        <end position="257"/>
    </location>
</feature>
<keyword evidence="1 6" id="KW-0963">Cytoplasm</keyword>
<dbReference type="Gene3D" id="1.10.287.1490">
    <property type="match status" value="1"/>
</dbReference>
<feature type="coiled-coil region" evidence="6">
    <location>
        <begin position="990"/>
        <end position="1017"/>
    </location>
</feature>
<feature type="domain" description="SMC hinge" evidence="7">
    <location>
        <begin position="521"/>
        <end position="625"/>
    </location>
</feature>
<dbReference type="SUPFAM" id="SSF75553">
    <property type="entry name" value="Smc hinge domain"/>
    <property type="match status" value="1"/>
</dbReference>
<dbReference type="EMBL" id="JALJXV010000004">
    <property type="protein sequence ID" value="MCP1674771.1"/>
    <property type="molecule type" value="Genomic_DNA"/>
</dbReference>
<dbReference type="GO" id="GO:0007059">
    <property type="term" value="P:chromosome segregation"/>
    <property type="evidence" value="ECO:0007669"/>
    <property type="project" value="UniProtKB-UniRule"/>
</dbReference>
<feature type="binding site" evidence="6">
    <location>
        <begin position="32"/>
        <end position="39"/>
    </location>
    <ligand>
        <name>ATP</name>
        <dbReference type="ChEBI" id="CHEBI:30616"/>
    </ligand>
</feature>
<dbReference type="GO" id="GO:0005737">
    <property type="term" value="C:cytoplasm"/>
    <property type="evidence" value="ECO:0007669"/>
    <property type="project" value="UniProtKB-SubCell"/>
</dbReference>
<evidence type="ECO:0000256" key="3">
    <source>
        <dbReference type="ARBA" id="ARBA00022840"/>
    </source>
</evidence>
<feature type="coiled-coil region" evidence="6">
    <location>
        <begin position="300"/>
        <end position="500"/>
    </location>
</feature>
<dbReference type="InterPro" id="IPR024704">
    <property type="entry name" value="SMC"/>
</dbReference>
<dbReference type="CDD" id="cd03278">
    <property type="entry name" value="ABC_SMC_barmotin"/>
    <property type="match status" value="2"/>
</dbReference>
<dbReference type="GO" id="GO:0005524">
    <property type="term" value="F:ATP binding"/>
    <property type="evidence" value="ECO:0007669"/>
    <property type="project" value="UniProtKB-UniRule"/>
</dbReference>
<dbReference type="Pfam" id="PF02463">
    <property type="entry name" value="SMC_N"/>
    <property type="match status" value="1"/>
</dbReference>
<dbReference type="InterPro" id="IPR027417">
    <property type="entry name" value="P-loop_NTPase"/>
</dbReference>
<reference evidence="8" key="1">
    <citation type="submission" date="2022-03" db="EMBL/GenBank/DDBJ databases">
        <title>Genomic Encyclopedia of Type Strains, Phase III (KMG-III): the genomes of soil and plant-associated and newly described type strains.</title>
        <authorList>
            <person name="Whitman W."/>
        </authorList>
    </citation>
    <scope>NUCLEOTIDE SEQUENCE</scope>
    <source>
        <strain evidence="8">ANL 6-2</strain>
    </source>
</reference>
<dbReference type="Proteomes" id="UP001205843">
    <property type="component" value="Unassembled WGS sequence"/>
</dbReference>
<comment type="similarity">
    <text evidence="6">Belongs to the SMC family.</text>
</comment>
<dbReference type="InterPro" id="IPR011890">
    <property type="entry name" value="SMC_prok"/>
</dbReference>
<dbReference type="Gene3D" id="3.40.50.300">
    <property type="entry name" value="P-loop containing nucleotide triphosphate hydrolases"/>
    <property type="match status" value="2"/>
</dbReference>
<feature type="coiled-coil region" evidence="6">
    <location>
        <begin position="715"/>
        <end position="850"/>
    </location>
</feature>
<comment type="subunit">
    <text evidence="6">Homodimer.</text>
</comment>
<dbReference type="GO" id="GO:0030261">
    <property type="term" value="P:chromosome condensation"/>
    <property type="evidence" value="ECO:0007669"/>
    <property type="project" value="InterPro"/>
</dbReference>
<dbReference type="AlphaFoldDB" id="A0AAE3G4U2"/>
<sequence length="1172" mass="132413">MRLKKIKLAGFKSFVDPTTVNLPGNLVGIVGPNGCGKSNVIDAVRWVMGESSAKYLRGESMTDVIFNGSNSRKPVSHAAIELVFDNTDGTLGGQYAGYAEISVKRQVNREGQSQYILNGTRCRRRDITDVFLGTGLGPRSYAIIEQGMISRIIEARPEDLRVYLEEAAGISLYKERRKETSRRIRDTRDNMERLNDLRDEVGSQLEKLKRQAQTAERYKALKKEERQLRAELLALRLTALDGQLRDCRQQIAEHETELESCIAGQRAAERGLVEAREQQRERGEAMNAIQGRYYGLGSDLARIEQQIAHQRELRNRHEEDTAANARSLAEVTATLEQDREKLTILEQRLEELQPRIEEAEALEEEASDAMVEAQERLDDWQQRWDTFNGQSAESLQSAQVERTRIEGLEQSQHDLQRRRQRLRQELEGLQTDSVEEALQQLGEQHEVLLERRENTNEALEQADQRLAGLGEQEDELGETLHELRGELQRKQARLASLETLQQSALGEDDQARAAWIADQGLAADQRLASRLQVIQGWEQAVELVLGERLQALLLDGDSQRLASAGQSPPGGRLLLLQPGMDVQQAVAGDVGLPRLLDKVTAPWPMDDLLGGVYCADNLDQALAARPRLAAHESVLLADGRWFGQRWLSLGSTDASDDGVLARERAMQELRQAVTDAEVELADLVERQRGVSEQRSEAAERQAELREERDSVAGELVQVESRLESRRQRLAEVAERRDGLTEELERLAEQDEDAAARLRAARRNLQEALDRGEALDEQRDSLQAEREQAQAAVIGARERMRGCREQRHDLSLRLENARTARHSIAEHLQRLEEQHQRLKERERELEQAFDAESDPERALNGQRETLLAQRVEVERELNLAREGLAAIDEQLRRQDASRIESEQAAERIREALEAARLHEQEHKVRRQTQAEQLLELGFDLETLQENLPPGAEEARWLERLSAVEQSINRLGSINLAAIEEHDQLAERKSYLDQQQEDLTQALETLESAIRKIDRETRTRFKDTFERVNAGLKNMYPRLFGGGEAYLELTDDDLLETGVTIMARPPGKRISNIHLLSGGEKALTAVALIFAIFELNPAPFCMLDEVDAPLDEANVGRFSQLVKEMSNRVQFIFITHNKTTMEIAGHLMGVTMHEAGVSRLVAVDVDEAADMAVA</sequence>
<dbReference type="SMART" id="SM00968">
    <property type="entry name" value="SMC_hinge"/>
    <property type="match status" value="1"/>
</dbReference>
<keyword evidence="4 6" id="KW-0175">Coiled coil</keyword>